<evidence type="ECO:0000313" key="4">
    <source>
        <dbReference type="EMBL" id="MED4399865.1"/>
    </source>
</evidence>
<evidence type="ECO:0000256" key="2">
    <source>
        <dbReference type="PROSITE-ProRule" id="PRU00335"/>
    </source>
</evidence>
<proteinExistence type="predicted"/>
<evidence type="ECO:0000259" key="3">
    <source>
        <dbReference type="PROSITE" id="PS50977"/>
    </source>
</evidence>
<keyword evidence="5" id="KW-1185">Reference proteome</keyword>
<sequence length="207" mass="24290">MSGLRELKKEQTKQKIIHYAKELFLKKGFQHVKTSEIARGIGIAEGTLFNYFSSKGELFIATILPDFNLNPYKTSIENPNIKINKETIVEEIMNIIDYYLKELIRVEKSLLREFLSVAYSMNEANSEAARRSLMKADKMILQDLQQFLEYVQQSASVKISIDIEIFIESVLSFGFLQFNKYVYDEQFSYQNMLDQLRKQLNFIMNNY</sequence>
<dbReference type="InterPro" id="IPR001647">
    <property type="entry name" value="HTH_TetR"/>
</dbReference>
<dbReference type="PANTHER" id="PTHR30055">
    <property type="entry name" value="HTH-TYPE TRANSCRIPTIONAL REGULATOR RUTR"/>
    <property type="match status" value="1"/>
</dbReference>
<dbReference type="Gene3D" id="1.10.357.10">
    <property type="entry name" value="Tetracycline Repressor, domain 2"/>
    <property type="match status" value="1"/>
</dbReference>
<dbReference type="InterPro" id="IPR050109">
    <property type="entry name" value="HTH-type_TetR-like_transc_reg"/>
</dbReference>
<dbReference type="PROSITE" id="PS50977">
    <property type="entry name" value="HTH_TETR_2"/>
    <property type="match status" value="1"/>
</dbReference>
<keyword evidence="1 2" id="KW-0238">DNA-binding</keyword>
<dbReference type="Pfam" id="PF00440">
    <property type="entry name" value="TetR_N"/>
    <property type="match status" value="1"/>
</dbReference>
<organism evidence="4 5">
    <name type="scientific">Metabacillus fastidiosus</name>
    <dbReference type="NCBI Taxonomy" id="1458"/>
    <lineage>
        <taxon>Bacteria</taxon>
        <taxon>Bacillati</taxon>
        <taxon>Bacillota</taxon>
        <taxon>Bacilli</taxon>
        <taxon>Bacillales</taxon>
        <taxon>Bacillaceae</taxon>
        <taxon>Metabacillus</taxon>
    </lineage>
</organism>
<dbReference type="PRINTS" id="PR00455">
    <property type="entry name" value="HTHTETR"/>
</dbReference>
<dbReference type="InterPro" id="IPR009057">
    <property type="entry name" value="Homeodomain-like_sf"/>
</dbReference>
<feature type="DNA-binding region" description="H-T-H motif" evidence="2">
    <location>
        <begin position="33"/>
        <end position="52"/>
    </location>
</feature>
<reference evidence="4 5" key="1">
    <citation type="submission" date="2023-03" db="EMBL/GenBank/DDBJ databases">
        <title>Bacillus Genome Sequencing.</title>
        <authorList>
            <person name="Dunlap C."/>
        </authorList>
    </citation>
    <scope>NUCLEOTIDE SEQUENCE [LARGE SCALE GENOMIC DNA]</scope>
    <source>
        <strain evidence="4 5">NRS-1717</strain>
    </source>
</reference>
<dbReference type="RefSeq" id="WP_328014584.1">
    <property type="nucleotide sequence ID" value="NZ_JARTFS010000001.1"/>
</dbReference>
<dbReference type="EMBL" id="JARTFS010000001">
    <property type="protein sequence ID" value="MED4399865.1"/>
    <property type="molecule type" value="Genomic_DNA"/>
</dbReference>
<comment type="caution">
    <text evidence="4">The sequence shown here is derived from an EMBL/GenBank/DDBJ whole genome shotgun (WGS) entry which is preliminary data.</text>
</comment>
<evidence type="ECO:0000313" key="5">
    <source>
        <dbReference type="Proteomes" id="UP001342826"/>
    </source>
</evidence>
<protein>
    <submittedName>
        <fullName evidence="4">TetR/AcrR family transcriptional regulator</fullName>
    </submittedName>
</protein>
<feature type="domain" description="HTH tetR-type" evidence="3">
    <location>
        <begin position="10"/>
        <end position="70"/>
    </location>
</feature>
<name>A0ABU6NSH1_9BACI</name>
<dbReference type="SUPFAM" id="SSF46689">
    <property type="entry name" value="Homeodomain-like"/>
    <property type="match status" value="1"/>
</dbReference>
<evidence type="ECO:0000256" key="1">
    <source>
        <dbReference type="ARBA" id="ARBA00023125"/>
    </source>
</evidence>
<gene>
    <name evidence="4" type="ORF">P9271_00630</name>
</gene>
<dbReference type="PANTHER" id="PTHR30055:SF226">
    <property type="entry name" value="HTH-TYPE TRANSCRIPTIONAL REGULATOR PKSA"/>
    <property type="match status" value="1"/>
</dbReference>
<accession>A0ABU6NSH1</accession>
<dbReference type="Proteomes" id="UP001342826">
    <property type="component" value="Unassembled WGS sequence"/>
</dbReference>